<gene>
    <name evidence="1" type="ORF">LNV07_06105</name>
</gene>
<comment type="caution">
    <text evidence="1">The sequence shown here is derived from an EMBL/GenBank/DDBJ whole genome shotgun (WGS) entry which is preliminary data.</text>
</comment>
<evidence type="ECO:0000313" key="2">
    <source>
        <dbReference type="Proteomes" id="UP001209701"/>
    </source>
</evidence>
<evidence type="ECO:0000313" key="1">
    <source>
        <dbReference type="EMBL" id="MCV2367664.1"/>
    </source>
</evidence>
<dbReference type="EMBL" id="JAJIRN010000003">
    <property type="protein sequence ID" value="MCV2367664.1"/>
    <property type="molecule type" value="Genomic_DNA"/>
</dbReference>
<dbReference type="RefSeq" id="WP_263570295.1">
    <property type="nucleotide sequence ID" value="NZ_JAJIRN010000003.1"/>
</dbReference>
<keyword evidence="2" id="KW-1185">Reference proteome</keyword>
<accession>A0ABT2YC92</accession>
<name>A0ABT2YC92_9BURK</name>
<proteinExistence type="predicted"/>
<reference evidence="1 2" key="1">
    <citation type="submission" date="2021-11" db="EMBL/GenBank/DDBJ databases">
        <authorList>
            <person name="Liang Q."/>
            <person name="Mou H."/>
            <person name="Liu Z."/>
        </authorList>
    </citation>
    <scope>NUCLEOTIDE SEQUENCE [LARGE SCALE GENOMIC DNA]</scope>
    <source>
        <strain evidence="1 2">CHU3</strain>
    </source>
</reference>
<dbReference type="Proteomes" id="UP001209701">
    <property type="component" value="Unassembled WGS sequence"/>
</dbReference>
<protein>
    <submittedName>
        <fullName evidence="1">Uncharacterized protein</fullName>
    </submittedName>
</protein>
<sequence length="77" mass="8436">MIRIRLAELMTEHSFRAGHGVKPADAIVSEDQMARLLSSETAADVCMSLPHPSQAVDLTEAQMLGVQGDIDVPTRRY</sequence>
<organism evidence="1 2">
    <name type="scientific">Roseateles oligotrophus</name>
    <dbReference type="NCBI Taxonomy" id="1769250"/>
    <lineage>
        <taxon>Bacteria</taxon>
        <taxon>Pseudomonadati</taxon>
        <taxon>Pseudomonadota</taxon>
        <taxon>Betaproteobacteria</taxon>
        <taxon>Burkholderiales</taxon>
        <taxon>Sphaerotilaceae</taxon>
        <taxon>Roseateles</taxon>
    </lineage>
</organism>